<dbReference type="HOGENOM" id="CLU_392449_0_0_1"/>
<gene>
    <name evidence="3" type="ORF">CGI_10024565</name>
</gene>
<keyword evidence="2" id="KW-0812">Transmembrane</keyword>
<dbReference type="InParanoid" id="K1R6J5"/>
<feature type="transmembrane region" description="Helical" evidence="2">
    <location>
        <begin position="612"/>
        <end position="637"/>
    </location>
</feature>
<organism evidence="3">
    <name type="scientific">Magallana gigas</name>
    <name type="common">Pacific oyster</name>
    <name type="synonym">Crassostrea gigas</name>
    <dbReference type="NCBI Taxonomy" id="29159"/>
    <lineage>
        <taxon>Eukaryota</taxon>
        <taxon>Metazoa</taxon>
        <taxon>Spiralia</taxon>
        <taxon>Lophotrochozoa</taxon>
        <taxon>Mollusca</taxon>
        <taxon>Bivalvia</taxon>
        <taxon>Autobranchia</taxon>
        <taxon>Pteriomorphia</taxon>
        <taxon>Ostreida</taxon>
        <taxon>Ostreoidea</taxon>
        <taxon>Ostreidae</taxon>
        <taxon>Magallana</taxon>
    </lineage>
</organism>
<dbReference type="AlphaFoldDB" id="K1R6J5"/>
<evidence type="ECO:0000256" key="1">
    <source>
        <dbReference type="SAM" id="MobiDB-lite"/>
    </source>
</evidence>
<keyword evidence="2" id="KW-1133">Transmembrane helix</keyword>
<name>K1R6J5_MAGGI</name>
<accession>K1R6J5</accession>
<evidence type="ECO:0000313" key="3">
    <source>
        <dbReference type="EMBL" id="EKC39164.1"/>
    </source>
</evidence>
<evidence type="ECO:0000256" key="2">
    <source>
        <dbReference type="SAM" id="Phobius"/>
    </source>
</evidence>
<feature type="compositionally biased region" description="Low complexity" evidence="1">
    <location>
        <begin position="26"/>
        <end position="80"/>
    </location>
</feature>
<reference evidence="3" key="1">
    <citation type="journal article" date="2012" name="Nature">
        <title>The oyster genome reveals stress adaptation and complexity of shell formation.</title>
        <authorList>
            <person name="Zhang G."/>
            <person name="Fang X."/>
            <person name="Guo X."/>
            <person name="Li L."/>
            <person name="Luo R."/>
            <person name="Xu F."/>
            <person name="Yang P."/>
            <person name="Zhang L."/>
            <person name="Wang X."/>
            <person name="Qi H."/>
            <person name="Xiong Z."/>
            <person name="Que H."/>
            <person name="Xie Y."/>
            <person name="Holland P.W."/>
            <person name="Paps J."/>
            <person name="Zhu Y."/>
            <person name="Wu F."/>
            <person name="Chen Y."/>
            <person name="Wang J."/>
            <person name="Peng C."/>
            <person name="Meng J."/>
            <person name="Yang L."/>
            <person name="Liu J."/>
            <person name="Wen B."/>
            <person name="Zhang N."/>
            <person name="Huang Z."/>
            <person name="Zhu Q."/>
            <person name="Feng Y."/>
            <person name="Mount A."/>
            <person name="Hedgecock D."/>
            <person name="Xu Z."/>
            <person name="Liu Y."/>
            <person name="Domazet-Loso T."/>
            <person name="Du Y."/>
            <person name="Sun X."/>
            <person name="Zhang S."/>
            <person name="Liu B."/>
            <person name="Cheng P."/>
            <person name="Jiang X."/>
            <person name="Li J."/>
            <person name="Fan D."/>
            <person name="Wang W."/>
            <person name="Fu W."/>
            <person name="Wang T."/>
            <person name="Wang B."/>
            <person name="Zhang J."/>
            <person name="Peng Z."/>
            <person name="Li Y."/>
            <person name="Li N."/>
            <person name="Wang J."/>
            <person name="Chen M."/>
            <person name="He Y."/>
            <person name="Tan F."/>
            <person name="Song X."/>
            <person name="Zheng Q."/>
            <person name="Huang R."/>
            <person name="Yang H."/>
            <person name="Du X."/>
            <person name="Chen L."/>
            <person name="Yang M."/>
            <person name="Gaffney P.M."/>
            <person name="Wang S."/>
            <person name="Luo L."/>
            <person name="She Z."/>
            <person name="Ming Y."/>
            <person name="Huang W."/>
            <person name="Zhang S."/>
            <person name="Huang B."/>
            <person name="Zhang Y."/>
            <person name="Qu T."/>
            <person name="Ni P."/>
            <person name="Miao G."/>
            <person name="Wang J."/>
            <person name="Wang Q."/>
            <person name="Steinberg C.E."/>
            <person name="Wang H."/>
            <person name="Li N."/>
            <person name="Qian L."/>
            <person name="Zhang G."/>
            <person name="Li Y."/>
            <person name="Yang H."/>
            <person name="Liu X."/>
            <person name="Wang J."/>
            <person name="Yin Y."/>
            <person name="Wang J."/>
        </authorList>
    </citation>
    <scope>NUCLEOTIDE SEQUENCE [LARGE SCALE GENOMIC DNA]</scope>
    <source>
        <strain evidence="3">05x7-T-G4-1.051#20</strain>
    </source>
</reference>
<protein>
    <submittedName>
        <fullName evidence="3">Uncharacterized protein</fullName>
    </submittedName>
</protein>
<feature type="region of interest" description="Disordered" evidence="1">
    <location>
        <begin position="26"/>
        <end position="94"/>
    </location>
</feature>
<feature type="region of interest" description="Disordered" evidence="1">
    <location>
        <begin position="142"/>
        <end position="162"/>
    </location>
</feature>
<keyword evidence="2" id="KW-0472">Membrane</keyword>
<dbReference type="EMBL" id="JH816189">
    <property type="protein sequence ID" value="EKC39164.1"/>
    <property type="molecule type" value="Genomic_DNA"/>
</dbReference>
<proteinExistence type="predicted"/>
<sequence length="703" mass="77630">MKVDLASFYIVNCTFVDFPSTTVASSVGSSSSFQTSTPLVDTSGTTDSIPTTTQTPSSTARSTHPSSPPTTAAVTTPESPHTGNNSVTLSGKIPDKDIPAVKEAITNAIKNTTKGENCTDLNILDKEVPEVFTKIIYNSSDCPDESNLQKNPNLTHSLSSQLAHSGSLGSHNVYGGKTSELGRSFDVPLIGYVYATDRRHIKDAIKRTWSNAGNKQVDVLIVDAAYQIGQYGIYITDITYLVTSGMKLLHPKTENIPQESALYDQFHREFPDGRILMYSGKTRYGYESGLRLSLQQMKRTTALNAAELQDKALTAWKNVIKDKKICPQSGCDVDMTISPLELTPAKQSSIATRMYYIPSSPNDTKTSWPRPDMSGMLDRIDSSLGSINWKLAVNRIRELHEVVLTDMIPKSEKPKILDLILKAWSSTNKHVSKKDLNAAIHLWNTNYVSPRGTTVTILRYTLSVLNADSSVAALSRPSGGVIKDAMKSSPIKYCDCKAYKVRMLWTKDMKEFNSTVIQESVSNAWIAANDGFGLIIPTSVINSEAGYVAGSGENVRMYTYFIKPRIGPKEVDEDDLDEPTSAQLEQELSKRVPGSRVYSSASKKSEPKGTEWWVYLVIGIGCLALVILLLTLLITALRARSHRQSRTLKQDPKQVNGFDKEHFSKEPVMEKNSNGLYTVEDEDTDYSKTTYIVNTAFSDTHQE</sequence>